<accession>A0A853C410</accession>
<evidence type="ECO:0000313" key="3">
    <source>
        <dbReference type="Proteomes" id="UP000530424"/>
    </source>
</evidence>
<dbReference type="Pfam" id="PF13827">
    <property type="entry name" value="DUF4189"/>
    <property type="match status" value="1"/>
</dbReference>
<dbReference type="AlphaFoldDB" id="A0A853C410"/>
<name>A0A853C410_9ACTN</name>
<dbReference type="EMBL" id="JACCFP010000001">
    <property type="protein sequence ID" value="NYJ02039.1"/>
    <property type="molecule type" value="Genomic_DNA"/>
</dbReference>
<reference evidence="2 3" key="1">
    <citation type="submission" date="2020-07" db="EMBL/GenBank/DDBJ databases">
        <title>Sequencing the genomes of 1000 actinobacteria strains.</title>
        <authorList>
            <person name="Klenk H.-P."/>
        </authorList>
    </citation>
    <scope>NUCLEOTIDE SEQUENCE [LARGE SCALE GENOMIC DNA]</scope>
    <source>
        <strain evidence="2 3">DSM 103833</strain>
    </source>
</reference>
<proteinExistence type="predicted"/>
<gene>
    <name evidence="2" type="ORF">HNR19_002737</name>
</gene>
<dbReference type="Proteomes" id="UP000530424">
    <property type="component" value="Unassembled WGS sequence"/>
</dbReference>
<comment type="caution">
    <text evidence="2">The sequence shown here is derived from an EMBL/GenBank/DDBJ whole genome shotgun (WGS) entry which is preliminary data.</text>
</comment>
<sequence length="167" mass="17973">MTPTALIRTAVALAAALLLGGTLLAVIPAASSDNGDSAGAAGTERRKCNPPRCWIGGAFNVSTGVAYTWENTATREAARRTAKRLCKQYSADEYDADCRAAGTNRHGCLAIAYRASDGDLLQWAHRETDFARRLTVKETRRKAVRRALRAVRGDGEEYVAIADCTGR</sequence>
<feature type="domain" description="DUF4189" evidence="1">
    <location>
        <begin position="54"/>
        <end position="150"/>
    </location>
</feature>
<organism evidence="2 3">
    <name type="scientific">Nocardioides thalensis</name>
    <dbReference type="NCBI Taxonomy" id="1914755"/>
    <lineage>
        <taxon>Bacteria</taxon>
        <taxon>Bacillati</taxon>
        <taxon>Actinomycetota</taxon>
        <taxon>Actinomycetes</taxon>
        <taxon>Propionibacteriales</taxon>
        <taxon>Nocardioidaceae</taxon>
        <taxon>Nocardioides</taxon>
    </lineage>
</organism>
<dbReference type="InterPro" id="IPR025240">
    <property type="entry name" value="DUF4189"/>
</dbReference>
<evidence type="ECO:0000259" key="1">
    <source>
        <dbReference type="Pfam" id="PF13827"/>
    </source>
</evidence>
<dbReference type="RefSeq" id="WP_179668455.1">
    <property type="nucleotide sequence ID" value="NZ_JACCFP010000001.1"/>
</dbReference>
<keyword evidence="3" id="KW-1185">Reference proteome</keyword>
<evidence type="ECO:0000313" key="2">
    <source>
        <dbReference type="EMBL" id="NYJ02039.1"/>
    </source>
</evidence>
<protein>
    <recommendedName>
        <fullName evidence="1">DUF4189 domain-containing protein</fullName>
    </recommendedName>
</protein>